<name>D4H7Y2_DENA2</name>
<feature type="domain" description="RCK N-terminal" evidence="3">
    <location>
        <begin position="109"/>
        <end position="224"/>
    </location>
</feature>
<dbReference type="RefSeq" id="WP_013010653.1">
    <property type="nucleotide sequence ID" value="NC_013943.1"/>
</dbReference>
<dbReference type="Proteomes" id="UP000002012">
    <property type="component" value="Chromosome"/>
</dbReference>
<evidence type="ECO:0000313" key="6">
    <source>
        <dbReference type="Proteomes" id="UP000002012"/>
    </source>
</evidence>
<dbReference type="Gene3D" id="1.10.287.70">
    <property type="match status" value="1"/>
</dbReference>
<dbReference type="PANTHER" id="PTHR43833:SF9">
    <property type="entry name" value="POTASSIUM CHANNEL PROTEIN YUGO-RELATED"/>
    <property type="match status" value="1"/>
</dbReference>
<dbReference type="SUPFAM" id="SSF51735">
    <property type="entry name" value="NAD(P)-binding Rossmann-fold domains"/>
    <property type="match status" value="1"/>
</dbReference>
<dbReference type="InterPro" id="IPR036721">
    <property type="entry name" value="RCK_C_sf"/>
</dbReference>
<dbReference type="Gene3D" id="3.30.70.1450">
    <property type="entry name" value="Regulator of K+ conductance, C-terminal domain"/>
    <property type="match status" value="1"/>
</dbReference>
<reference evidence="5 6" key="1">
    <citation type="journal article" date="2010" name="Stand. Genomic Sci.">
        <title>Complete genome sequence of Denitrovibrio acetiphilus type strain (N2460).</title>
        <authorList>
            <person name="Kiss H."/>
            <person name="Lang E."/>
            <person name="Lapidus A."/>
            <person name="Copeland A."/>
            <person name="Nolan M."/>
            <person name="Glavina Del Rio T."/>
            <person name="Chen F."/>
            <person name="Lucas S."/>
            <person name="Tice H."/>
            <person name="Cheng J.F."/>
            <person name="Han C."/>
            <person name="Goodwin L."/>
            <person name="Pitluck S."/>
            <person name="Liolios K."/>
            <person name="Pati A."/>
            <person name="Ivanova N."/>
            <person name="Mavromatis K."/>
            <person name="Chen A."/>
            <person name="Palaniappan K."/>
            <person name="Land M."/>
            <person name="Hauser L."/>
            <person name="Chang Y.J."/>
            <person name="Jeffries C.D."/>
            <person name="Detter J.C."/>
            <person name="Brettin T."/>
            <person name="Spring S."/>
            <person name="Rohde M."/>
            <person name="Goker M."/>
            <person name="Woyke T."/>
            <person name="Bristow J."/>
            <person name="Eisen J.A."/>
            <person name="Markowitz V."/>
            <person name="Hugenholtz P."/>
            <person name="Kyrpides N.C."/>
            <person name="Klenk H.P."/>
        </authorList>
    </citation>
    <scope>NUCLEOTIDE SEQUENCE [LARGE SCALE GENOMIC DNA]</scope>
    <source>
        <strain evidence="6">DSM 12809 / NBRC 114555 / N2460</strain>
    </source>
</reference>
<dbReference type="eggNOG" id="COG1226">
    <property type="taxonomic scope" value="Bacteria"/>
</dbReference>
<dbReference type="Gene3D" id="3.40.50.720">
    <property type="entry name" value="NAD(P)-binding Rossmann-like Domain"/>
    <property type="match status" value="1"/>
</dbReference>
<dbReference type="PROSITE" id="PS51202">
    <property type="entry name" value="RCK_C"/>
    <property type="match status" value="1"/>
</dbReference>
<keyword evidence="2" id="KW-0472">Membrane</keyword>
<dbReference type="GO" id="GO:0005886">
    <property type="term" value="C:plasma membrane"/>
    <property type="evidence" value="ECO:0007669"/>
    <property type="project" value="UniProtKB-SubCell"/>
</dbReference>
<dbReference type="PANTHER" id="PTHR43833">
    <property type="entry name" value="POTASSIUM CHANNEL PROTEIN 2-RELATED-RELATED"/>
    <property type="match status" value="1"/>
</dbReference>
<dbReference type="Pfam" id="PF07885">
    <property type="entry name" value="Ion_trans_2"/>
    <property type="match status" value="1"/>
</dbReference>
<evidence type="ECO:0000256" key="1">
    <source>
        <dbReference type="ARBA" id="ARBA00004651"/>
    </source>
</evidence>
<dbReference type="Pfam" id="PF02080">
    <property type="entry name" value="TrkA_C"/>
    <property type="match status" value="1"/>
</dbReference>
<keyword evidence="2" id="KW-0812">Transmembrane</keyword>
<dbReference type="FunCoup" id="D4H7Y2">
    <property type="interactions" value="23"/>
</dbReference>
<gene>
    <name evidence="5" type="ordered locus">Dacet_1359</name>
</gene>
<protein>
    <submittedName>
        <fullName evidence="5">TrkA-N domain protein</fullName>
    </submittedName>
</protein>
<comment type="subcellular location">
    <subcellularLocation>
        <location evidence="1">Cell membrane</location>
        <topology evidence="1">Multi-pass membrane protein</topology>
    </subcellularLocation>
</comment>
<dbReference type="SUPFAM" id="SSF81324">
    <property type="entry name" value="Voltage-gated potassium channels"/>
    <property type="match status" value="1"/>
</dbReference>
<dbReference type="PaxDb" id="522772-Dacet_1359"/>
<dbReference type="KEGG" id="dap:Dacet_1359"/>
<evidence type="ECO:0000256" key="2">
    <source>
        <dbReference type="SAM" id="Phobius"/>
    </source>
</evidence>
<accession>D4H7Y2</accession>
<evidence type="ECO:0000259" key="4">
    <source>
        <dbReference type="PROSITE" id="PS51202"/>
    </source>
</evidence>
<dbReference type="InParanoid" id="D4H7Y2"/>
<keyword evidence="6" id="KW-1185">Reference proteome</keyword>
<dbReference type="InterPro" id="IPR003148">
    <property type="entry name" value="RCK_N"/>
</dbReference>
<dbReference type="InterPro" id="IPR050721">
    <property type="entry name" value="Trk_Ktr_HKT_K-transport"/>
</dbReference>
<dbReference type="EMBL" id="CP001968">
    <property type="protein sequence ID" value="ADD68131.1"/>
    <property type="molecule type" value="Genomic_DNA"/>
</dbReference>
<feature type="transmembrane region" description="Helical" evidence="2">
    <location>
        <begin position="6"/>
        <end position="30"/>
    </location>
</feature>
<dbReference type="GO" id="GO:0008324">
    <property type="term" value="F:monoatomic cation transmembrane transporter activity"/>
    <property type="evidence" value="ECO:0007669"/>
    <property type="project" value="InterPro"/>
</dbReference>
<organism evidence="5 6">
    <name type="scientific">Denitrovibrio acetiphilus (strain DSM 12809 / NBRC 114555 / N2460)</name>
    <dbReference type="NCBI Taxonomy" id="522772"/>
    <lineage>
        <taxon>Bacteria</taxon>
        <taxon>Pseudomonadati</taxon>
        <taxon>Deferribacterota</taxon>
        <taxon>Deferribacteres</taxon>
        <taxon>Deferribacterales</taxon>
        <taxon>Geovibrionaceae</taxon>
        <taxon>Denitrovibrio</taxon>
    </lineage>
</organism>
<feature type="transmembrane region" description="Helical" evidence="2">
    <location>
        <begin position="63"/>
        <end position="89"/>
    </location>
</feature>
<dbReference type="OrthoDB" id="9785285at2"/>
<dbReference type="STRING" id="522772.Dacet_1359"/>
<sequence precursor="true">MSDSKLKFVWVGAFLILATMLIGVAGYVAIEKASIIDALYMTVITVSTVGFGEVIPLSQLGKLFTIVLIILGTGTLAYTASQFVDYVVAGELRNMFGRKKMQNKIEALEDHYILCGFGRMGRIIAEILAENNLPFVIVDPAPRQSESSDNQYLFVTGDATHESVLIKAGILHAKGLITVVDQDVTNLYIVITAKGLSKDLYVVTKCAQEEAYSKLMWAGADKIVSPYTIGGKSIAQSIIKPNVTNFVEMAMGHSGYHIMVDEVLVKENSHISEKMIKDSNIRSHGIIIVAINKKNKGFVFNPGPDEILTAGDTVIALGRKEDFESLQNYIERG</sequence>
<evidence type="ECO:0000313" key="5">
    <source>
        <dbReference type="EMBL" id="ADD68131.1"/>
    </source>
</evidence>
<dbReference type="GO" id="GO:0006813">
    <property type="term" value="P:potassium ion transport"/>
    <property type="evidence" value="ECO:0007669"/>
    <property type="project" value="InterPro"/>
</dbReference>
<feature type="transmembrane region" description="Helical" evidence="2">
    <location>
        <begin position="37"/>
        <end position="57"/>
    </location>
</feature>
<dbReference type="InterPro" id="IPR036291">
    <property type="entry name" value="NAD(P)-bd_dom_sf"/>
</dbReference>
<feature type="domain" description="RCK C-terminal" evidence="4">
    <location>
        <begin position="247"/>
        <end position="332"/>
    </location>
</feature>
<dbReference type="Pfam" id="PF02254">
    <property type="entry name" value="TrkA_N"/>
    <property type="match status" value="1"/>
</dbReference>
<keyword evidence="2" id="KW-1133">Transmembrane helix</keyword>
<dbReference type="InterPro" id="IPR006037">
    <property type="entry name" value="RCK_C"/>
</dbReference>
<proteinExistence type="predicted"/>
<dbReference type="SUPFAM" id="SSF116726">
    <property type="entry name" value="TrkA C-terminal domain-like"/>
    <property type="match status" value="1"/>
</dbReference>
<dbReference type="HOGENOM" id="CLU_050982_0_1_0"/>
<dbReference type="eggNOG" id="COG0490">
    <property type="taxonomic scope" value="Bacteria"/>
</dbReference>
<dbReference type="PROSITE" id="PS51201">
    <property type="entry name" value="RCK_N"/>
    <property type="match status" value="1"/>
</dbReference>
<dbReference type="AlphaFoldDB" id="D4H7Y2"/>
<evidence type="ECO:0000259" key="3">
    <source>
        <dbReference type="PROSITE" id="PS51201"/>
    </source>
</evidence>
<dbReference type="InterPro" id="IPR013099">
    <property type="entry name" value="K_chnl_dom"/>
</dbReference>